<proteinExistence type="predicted"/>
<sequence length="66" mass="7061">MRDVQSYQTLRLHGAEVLRACPALVLRHERVPAYRTGAGASQGCGDAIAGARASDLTARGRLAREI</sequence>
<keyword evidence="2" id="KW-1185">Reference proteome</keyword>
<reference evidence="1" key="1">
    <citation type="journal article" date="2014" name="Int. J. Syst. Evol. Microbiol.">
        <title>Complete genome sequence of Corynebacterium casei LMG S-19264T (=DSM 44701T), isolated from a smear-ripened cheese.</title>
        <authorList>
            <consortium name="US DOE Joint Genome Institute (JGI-PGF)"/>
            <person name="Walter F."/>
            <person name="Albersmeier A."/>
            <person name="Kalinowski J."/>
            <person name="Ruckert C."/>
        </authorList>
    </citation>
    <scope>NUCLEOTIDE SEQUENCE</scope>
    <source>
        <strain evidence="1">KCTC 42650</strain>
    </source>
</reference>
<comment type="caution">
    <text evidence="1">The sequence shown here is derived from an EMBL/GenBank/DDBJ whole genome shotgun (WGS) entry which is preliminary data.</text>
</comment>
<name>A0A8J3GXK9_9RHOB</name>
<evidence type="ECO:0000313" key="2">
    <source>
        <dbReference type="Proteomes" id="UP000626220"/>
    </source>
</evidence>
<accession>A0A8J3GXK9</accession>
<dbReference type="EMBL" id="BNCJ01000007">
    <property type="protein sequence ID" value="GHF54243.1"/>
    <property type="molecule type" value="Genomic_DNA"/>
</dbReference>
<dbReference type="AlphaFoldDB" id="A0A8J3GXK9"/>
<organism evidence="1 2">
    <name type="scientific">Seohaeicola zhoushanensis</name>
    <dbReference type="NCBI Taxonomy" id="1569283"/>
    <lineage>
        <taxon>Bacteria</taxon>
        <taxon>Pseudomonadati</taxon>
        <taxon>Pseudomonadota</taxon>
        <taxon>Alphaproteobacteria</taxon>
        <taxon>Rhodobacterales</taxon>
        <taxon>Roseobacteraceae</taxon>
        <taxon>Seohaeicola</taxon>
    </lineage>
</organism>
<gene>
    <name evidence="1" type="ORF">GCM10017056_27120</name>
</gene>
<evidence type="ECO:0000313" key="1">
    <source>
        <dbReference type="EMBL" id="GHF54243.1"/>
    </source>
</evidence>
<protein>
    <submittedName>
        <fullName evidence="1">Uncharacterized protein</fullName>
    </submittedName>
</protein>
<reference evidence="1" key="2">
    <citation type="submission" date="2020-09" db="EMBL/GenBank/DDBJ databases">
        <authorList>
            <person name="Sun Q."/>
            <person name="Kim S."/>
        </authorList>
    </citation>
    <scope>NUCLEOTIDE SEQUENCE</scope>
    <source>
        <strain evidence="1">KCTC 42650</strain>
    </source>
</reference>
<dbReference type="Proteomes" id="UP000626220">
    <property type="component" value="Unassembled WGS sequence"/>
</dbReference>